<accession>A0A194VJX4</accession>
<evidence type="ECO:0000313" key="4">
    <source>
        <dbReference type="Proteomes" id="UP000078559"/>
    </source>
</evidence>
<dbReference type="SMR" id="A0A194VJX4"/>
<name>A0A194VJX4_CYTMA</name>
<proteinExistence type="predicted"/>
<gene>
    <name evidence="3" type="ORF">VM1G_11246</name>
</gene>
<feature type="compositionally biased region" description="Pro residues" evidence="2">
    <location>
        <begin position="421"/>
        <end position="430"/>
    </location>
</feature>
<feature type="region of interest" description="Disordered" evidence="2">
    <location>
        <begin position="289"/>
        <end position="347"/>
    </location>
</feature>
<evidence type="ECO:0000256" key="1">
    <source>
        <dbReference type="SAM" id="Coils"/>
    </source>
</evidence>
<dbReference type="AlphaFoldDB" id="A0A194VJX4"/>
<sequence>MRLRAGPSPGSGMRQQEGTSGTGSVVPHPYPVQMSSSPIAGSSFSDNLRKRPRYDPDVRGMCADGMDVDVEGQHAGILRQLVAEMYGGLGKRLDAMNQEMQEMKQELFKTKQELQATRLALQTAKQETNRKLRANLKELLATRELATAMREVQRETRQATKNELRETKKTLQATTQAANRMLRVNEQKLQTTKHELRANKQAIGQELLEIKAKMDQETLRLYRFSGHHMDLFMNRQITVEELLYEAVKLLNGVMQQVSQMMGKDDANPEPQALAASMIGILGRTKGMVARRTAEEEAGGDQAQMSRPLRTATPAVDLVAPPEAATTSGTTGSASSWRPRVSSNTPAVSGAAPLAADIIPPPDIRPFAATATTDSKSARYPHVSFAASTANSVPPPRNLPFPKSTRTTTALADSSTDSGPASPVPASVPPPRVLAFPITADLVNSSTDSISTEEYDSLSSL</sequence>
<feature type="compositionally biased region" description="Polar residues" evidence="2">
    <location>
        <begin position="33"/>
        <end position="46"/>
    </location>
</feature>
<dbReference type="EMBL" id="KN796151">
    <property type="protein sequence ID" value="KUI64446.1"/>
    <property type="molecule type" value="Genomic_DNA"/>
</dbReference>
<protein>
    <submittedName>
        <fullName evidence="3">Uncharacterized protein</fullName>
    </submittedName>
</protein>
<evidence type="ECO:0000313" key="3">
    <source>
        <dbReference type="EMBL" id="KUI64446.1"/>
    </source>
</evidence>
<feature type="compositionally biased region" description="Low complexity" evidence="2">
    <location>
        <begin position="323"/>
        <end position="335"/>
    </location>
</feature>
<feature type="region of interest" description="Disordered" evidence="2">
    <location>
        <begin position="387"/>
        <end position="430"/>
    </location>
</feature>
<feature type="compositionally biased region" description="Low complexity" evidence="2">
    <location>
        <begin position="403"/>
        <end position="420"/>
    </location>
</feature>
<dbReference type="Proteomes" id="UP000078559">
    <property type="component" value="Unassembled WGS sequence"/>
</dbReference>
<feature type="region of interest" description="Disordered" evidence="2">
    <location>
        <begin position="1"/>
        <end position="52"/>
    </location>
</feature>
<keyword evidence="4" id="KW-1185">Reference proteome</keyword>
<feature type="coiled-coil region" evidence="1">
    <location>
        <begin position="86"/>
        <end position="181"/>
    </location>
</feature>
<keyword evidence="1" id="KW-0175">Coiled coil</keyword>
<feature type="compositionally biased region" description="Polar residues" evidence="2">
    <location>
        <begin position="13"/>
        <end position="23"/>
    </location>
</feature>
<reference evidence="3" key="1">
    <citation type="submission" date="2014-12" db="EMBL/GenBank/DDBJ databases">
        <title>Genome Sequence of Valsa Canker Pathogens Uncovers a Specific Adaption of Colonization on Woody Bark.</title>
        <authorList>
            <person name="Yin Z."/>
            <person name="Liu H."/>
            <person name="Gao X."/>
            <person name="Li Z."/>
            <person name="Song N."/>
            <person name="Ke X."/>
            <person name="Dai Q."/>
            <person name="Wu Y."/>
            <person name="Sun Y."/>
            <person name="Xu J.-R."/>
            <person name="Kang Z.K."/>
            <person name="Wang L."/>
            <person name="Huang L."/>
        </authorList>
    </citation>
    <scope>NUCLEOTIDE SEQUENCE [LARGE SCALE GENOMIC DNA]</scope>
    <source>
        <strain evidence="3">03-8</strain>
    </source>
</reference>
<evidence type="ECO:0000256" key="2">
    <source>
        <dbReference type="SAM" id="MobiDB-lite"/>
    </source>
</evidence>
<organism evidence="3 4">
    <name type="scientific">Cytospora mali</name>
    <name type="common">Apple Valsa canker fungus</name>
    <name type="synonym">Valsa mali</name>
    <dbReference type="NCBI Taxonomy" id="578113"/>
    <lineage>
        <taxon>Eukaryota</taxon>
        <taxon>Fungi</taxon>
        <taxon>Dikarya</taxon>
        <taxon>Ascomycota</taxon>
        <taxon>Pezizomycotina</taxon>
        <taxon>Sordariomycetes</taxon>
        <taxon>Sordariomycetidae</taxon>
        <taxon>Diaporthales</taxon>
        <taxon>Cytosporaceae</taxon>
        <taxon>Cytospora</taxon>
    </lineage>
</organism>